<sequence length="79" mass="8967">MEETNETSKTSETSEQPKTKGKNIGGRPLGVIWNHFHRKETVGPGKFGAECKYCFVPWKRGEIPILEEHLANHCSNEIK</sequence>
<name>A0A397IV68_9GLOM</name>
<dbReference type="AlphaFoldDB" id="A0A397IV68"/>
<comment type="caution">
    <text evidence="2">The sequence shown here is derived from an EMBL/GenBank/DDBJ whole genome shotgun (WGS) entry which is preliminary data.</text>
</comment>
<accession>A0A397IV68</accession>
<dbReference type="EMBL" id="PQFF01000156">
    <property type="protein sequence ID" value="RHZ78248.1"/>
    <property type="molecule type" value="Genomic_DNA"/>
</dbReference>
<feature type="compositionally biased region" description="Low complexity" evidence="1">
    <location>
        <begin position="7"/>
        <end position="16"/>
    </location>
</feature>
<evidence type="ECO:0000313" key="2">
    <source>
        <dbReference type="EMBL" id="RHZ78248.1"/>
    </source>
</evidence>
<proteinExistence type="predicted"/>
<evidence type="ECO:0000256" key="1">
    <source>
        <dbReference type="SAM" id="MobiDB-lite"/>
    </source>
</evidence>
<keyword evidence="3" id="KW-1185">Reference proteome</keyword>
<feature type="region of interest" description="Disordered" evidence="1">
    <location>
        <begin position="1"/>
        <end position="27"/>
    </location>
</feature>
<dbReference type="OrthoDB" id="2445631at2759"/>
<evidence type="ECO:0008006" key="4">
    <source>
        <dbReference type="Google" id="ProtNLM"/>
    </source>
</evidence>
<reference evidence="2 3" key="1">
    <citation type="submission" date="2018-08" db="EMBL/GenBank/DDBJ databases">
        <title>Genome and evolution of the arbuscular mycorrhizal fungus Diversispora epigaea (formerly Glomus versiforme) and its bacterial endosymbionts.</title>
        <authorList>
            <person name="Sun X."/>
            <person name="Fei Z."/>
            <person name="Harrison M."/>
        </authorList>
    </citation>
    <scope>NUCLEOTIDE SEQUENCE [LARGE SCALE GENOMIC DNA]</scope>
    <source>
        <strain evidence="2 3">IT104</strain>
    </source>
</reference>
<dbReference type="Proteomes" id="UP000266861">
    <property type="component" value="Unassembled WGS sequence"/>
</dbReference>
<gene>
    <name evidence="2" type="ORF">Glove_166g182</name>
</gene>
<dbReference type="STRING" id="1348612.A0A397IV68"/>
<organism evidence="2 3">
    <name type="scientific">Diversispora epigaea</name>
    <dbReference type="NCBI Taxonomy" id="1348612"/>
    <lineage>
        <taxon>Eukaryota</taxon>
        <taxon>Fungi</taxon>
        <taxon>Fungi incertae sedis</taxon>
        <taxon>Mucoromycota</taxon>
        <taxon>Glomeromycotina</taxon>
        <taxon>Glomeromycetes</taxon>
        <taxon>Diversisporales</taxon>
        <taxon>Diversisporaceae</taxon>
        <taxon>Diversispora</taxon>
    </lineage>
</organism>
<evidence type="ECO:0000313" key="3">
    <source>
        <dbReference type="Proteomes" id="UP000266861"/>
    </source>
</evidence>
<protein>
    <recommendedName>
        <fullName evidence="4">BED-type domain-containing protein</fullName>
    </recommendedName>
</protein>